<dbReference type="InterPro" id="IPR001950">
    <property type="entry name" value="SUI1"/>
</dbReference>
<feature type="domain" description="DM2" evidence="4">
    <location>
        <begin position="400"/>
        <end position="496"/>
    </location>
</feature>
<dbReference type="InterPro" id="IPR039757">
    <property type="entry name" value="EIF2D"/>
</dbReference>
<dbReference type="Pfam" id="PF25304">
    <property type="entry name" value="WHD_eIF2D"/>
    <property type="match status" value="1"/>
</dbReference>
<name>A0AAD5LBN3_PYTIN</name>
<comment type="similarity">
    <text evidence="1">Belongs to the eIF2D family.</text>
</comment>
<feature type="compositionally biased region" description="Acidic residues" evidence="2">
    <location>
        <begin position="270"/>
        <end position="281"/>
    </location>
</feature>
<dbReference type="InterPro" id="IPR048248">
    <property type="entry name" value="PUA_eIF2d-like"/>
</dbReference>
<dbReference type="Gene3D" id="3.10.400.20">
    <property type="match status" value="1"/>
</dbReference>
<dbReference type="Pfam" id="PF01253">
    <property type="entry name" value="SUI1"/>
    <property type="match status" value="1"/>
</dbReference>
<dbReference type="AlphaFoldDB" id="A0AAD5LBN3"/>
<dbReference type="EMBL" id="JAKCXM010000342">
    <property type="protein sequence ID" value="KAJ0395496.1"/>
    <property type="molecule type" value="Genomic_DNA"/>
</dbReference>
<sequence>MFAKPHKTSGSSLLKNKDIKKLRRDVASAAGEHAADRESALDCAALLSTKATLKRVSFQAPSRTVVFVNDDTREPLAFDLSGGRGGGDALGVSLYALWREPSLLPPLTVHAPVSQFVLRGADVMLPGVVFTSPREIESLRVGEWRAVYARGNPHAFAVGELLVDAAALAAHGKQGRALRLVHVYGDELWRMGPQTAPNEGFPPPATMAAGGASKNAVVRPLSAAGDAVEEEDEDEEEGEEEKEAANSSGGDDGEENDDDLLKLSDVLLGGDDDDDEEEEEHEEKTETEKDGDRDETHEVSRSDMDELYRCTLLQALRSGKVKDKQLPMLASTFHAAVLLPSRPADVSLNIKQTTHRKLSVFLKAMAQRGLLHVSEKDGEARAASGLGVQAAPAPGTFAPDVQEFFGLSQALRTLLSHDPTHAEAFAPALRQRHFTAPQVRELIAQYVEREALVDPLDKRFVRLNGPLTDAFFFGNKQSAYPDRVQRADLLKILLDKCPRYHRICLFPGHDAKMRSGGLRRIEISADKSKRHANSTITTVAFYEPFGIDGAAFAREAQKRWGCHATTQRSEDKAKGEEIKVQGQMVSEVLDFLASRYKIATAKCCDVRYGKNVKPKKKK</sequence>
<feature type="domain" description="SUI1" evidence="3">
    <location>
        <begin position="523"/>
        <end position="596"/>
    </location>
</feature>
<dbReference type="SUPFAM" id="SSF47592">
    <property type="entry name" value="SWIB/MDM2 domain"/>
    <property type="match status" value="1"/>
</dbReference>
<evidence type="ECO:0008006" key="7">
    <source>
        <dbReference type="Google" id="ProtNLM"/>
    </source>
</evidence>
<dbReference type="Proteomes" id="UP001209570">
    <property type="component" value="Unassembled WGS sequence"/>
</dbReference>
<dbReference type="PROSITE" id="PS50296">
    <property type="entry name" value="SUI1"/>
    <property type="match status" value="1"/>
</dbReference>
<dbReference type="PROSITE" id="PS51925">
    <property type="entry name" value="SWIB_MDM2"/>
    <property type="match status" value="1"/>
</dbReference>
<evidence type="ECO:0000259" key="4">
    <source>
        <dbReference type="PROSITE" id="PS51925"/>
    </source>
</evidence>
<dbReference type="InterPro" id="IPR058886">
    <property type="entry name" value="SWIB_eIF2D"/>
</dbReference>
<evidence type="ECO:0000259" key="3">
    <source>
        <dbReference type="PROSITE" id="PS50296"/>
    </source>
</evidence>
<dbReference type="SUPFAM" id="SSF88697">
    <property type="entry name" value="PUA domain-like"/>
    <property type="match status" value="1"/>
</dbReference>
<organism evidence="5 6">
    <name type="scientific">Pythium insidiosum</name>
    <name type="common">Pythiosis disease agent</name>
    <dbReference type="NCBI Taxonomy" id="114742"/>
    <lineage>
        <taxon>Eukaryota</taxon>
        <taxon>Sar</taxon>
        <taxon>Stramenopiles</taxon>
        <taxon>Oomycota</taxon>
        <taxon>Peronosporomycetes</taxon>
        <taxon>Pythiales</taxon>
        <taxon>Pythiaceae</taxon>
        <taxon>Pythium</taxon>
    </lineage>
</organism>
<evidence type="ECO:0000256" key="1">
    <source>
        <dbReference type="ARBA" id="ARBA00010359"/>
    </source>
</evidence>
<dbReference type="GO" id="GO:0001731">
    <property type="term" value="P:formation of translation preinitiation complex"/>
    <property type="evidence" value="ECO:0007669"/>
    <property type="project" value="InterPro"/>
</dbReference>
<dbReference type="Gene3D" id="3.30.780.10">
    <property type="entry name" value="SUI1-like domain"/>
    <property type="match status" value="1"/>
</dbReference>
<comment type="caution">
    <text evidence="5">The sequence shown here is derived from an EMBL/GenBank/DDBJ whole genome shotgun (WGS) entry which is preliminary data.</text>
</comment>
<evidence type="ECO:0000256" key="2">
    <source>
        <dbReference type="SAM" id="MobiDB-lite"/>
    </source>
</evidence>
<dbReference type="SUPFAM" id="SSF55159">
    <property type="entry name" value="eIF1-like"/>
    <property type="match status" value="1"/>
</dbReference>
<feature type="compositionally biased region" description="Acidic residues" evidence="2">
    <location>
        <begin position="227"/>
        <end position="242"/>
    </location>
</feature>
<dbReference type="CDD" id="cd21156">
    <property type="entry name" value="PUA_eIF2d-like"/>
    <property type="match status" value="1"/>
</dbReference>
<dbReference type="InterPro" id="IPR015947">
    <property type="entry name" value="PUA-like_sf"/>
</dbReference>
<reference evidence="5" key="1">
    <citation type="submission" date="2021-12" db="EMBL/GenBank/DDBJ databases">
        <title>Prjna785345.</title>
        <authorList>
            <person name="Rujirawat T."/>
            <person name="Krajaejun T."/>
        </authorList>
    </citation>
    <scope>NUCLEOTIDE SEQUENCE</scope>
    <source>
        <strain evidence="5">Pi057C3</strain>
    </source>
</reference>
<evidence type="ECO:0000313" key="5">
    <source>
        <dbReference type="EMBL" id="KAJ0395496.1"/>
    </source>
</evidence>
<feature type="region of interest" description="Disordered" evidence="2">
    <location>
        <begin position="221"/>
        <end position="302"/>
    </location>
</feature>
<feature type="compositionally biased region" description="Basic and acidic residues" evidence="2">
    <location>
        <begin position="282"/>
        <end position="302"/>
    </location>
</feature>
<accession>A0AAD5LBN3</accession>
<dbReference type="PROSITE" id="PS50890">
    <property type="entry name" value="PUA"/>
    <property type="match status" value="1"/>
</dbReference>
<protein>
    <recommendedName>
        <fullName evidence="7">Ligatin</fullName>
    </recommendedName>
</protein>
<evidence type="ECO:0000313" key="6">
    <source>
        <dbReference type="Proteomes" id="UP001209570"/>
    </source>
</evidence>
<keyword evidence="6" id="KW-1185">Reference proteome</keyword>
<proteinExistence type="inferred from homology"/>
<dbReference type="PANTHER" id="PTHR12217:SF4">
    <property type="entry name" value="EUKARYOTIC TRANSLATION INITIATION FACTOR 2D"/>
    <property type="match status" value="1"/>
</dbReference>
<dbReference type="PANTHER" id="PTHR12217">
    <property type="entry name" value="EUKARYOTIC TRANSLATION INITIATION FACTOR 2D"/>
    <property type="match status" value="1"/>
</dbReference>
<dbReference type="GO" id="GO:0003743">
    <property type="term" value="F:translation initiation factor activity"/>
    <property type="evidence" value="ECO:0007669"/>
    <property type="project" value="InterPro"/>
</dbReference>
<gene>
    <name evidence="5" type="ORF">P43SY_002468</name>
</gene>
<dbReference type="InterPro" id="IPR057429">
    <property type="entry name" value="WH_eIF2D"/>
</dbReference>
<dbReference type="Pfam" id="PF26291">
    <property type="entry name" value="SWIB_eIF2D"/>
    <property type="match status" value="1"/>
</dbReference>
<dbReference type="InterPro" id="IPR036885">
    <property type="entry name" value="SWIB_MDM2_dom_sf"/>
</dbReference>
<dbReference type="InterPro" id="IPR003121">
    <property type="entry name" value="SWIB_MDM2_domain"/>
</dbReference>
<dbReference type="Pfam" id="PF26292">
    <property type="entry name" value="PUA_elF2D"/>
    <property type="match status" value="1"/>
</dbReference>
<dbReference type="InterPro" id="IPR036877">
    <property type="entry name" value="SUI1_dom_sf"/>
</dbReference>